<dbReference type="Gene3D" id="3.40.1190.20">
    <property type="match status" value="1"/>
</dbReference>
<dbReference type="GO" id="GO:0008673">
    <property type="term" value="F:2-dehydro-3-deoxygluconokinase activity"/>
    <property type="evidence" value="ECO:0007669"/>
    <property type="project" value="UniProtKB-EC"/>
</dbReference>
<dbReference type="PANTHER" id="PTHR43085:SF1">
    <property type="entry name" value="PSEUDOURIDINE KINASE-RELATED"/>
    <property type="match status" value="1"/>
</dbReference>
<keyword evidence="5" id="KW-0067">ATP-binding</keyword>
<sequence length="316" mass="34642">MSEFITIGEPLALFAAEGESEIDKEISEIDRFKKFLAGAEVNVSVGVSRLGHSVQYITKLGEDPFGEFINRRLNEENVGTDYVTMTKEKFTGFQLKSKVSEGDPSIFYFRKNSAAANFTVEDLNKVNLDGVKHIHLTGIFPGLSESTKEASYKLLEFAKKNNITTTFDTNLRPQIWSSKEDMISTINDIAFKSDILLPGINEGLVLMGSDNPEEIADFYLSKGVKIVIVKLGSKGAYVKTKDGEAYTVDGFKVEHVVDTVGAGDGFAVGVISAILEDLSIKDAVRRGNAVGALAVMSEGDNDGYPTHEELEKFLER</sequence>
<dbReference type="EC" id="2.7.1.45" evidence="6"/>
<organism evidence="6 7">
    <name type="scientific">Clostridium felsineum</name>
    <dbReference type="NCBI Taxonomy" id="36839"/>
    <lineage>
        <taxon>Bacteria</taxon>
        <taxon>Bacillati</taxon>
        <taxon>Bacillota</taxon>
        <taxon>Clostridia</taxon>
        <taxon>Eubacteriales</taxon>
        <taxon>Clostridiaceae</taxon>
        <taxon>Clostridium</taxon>
    </lineage>
</organism>
<evidence type="ECO:0000313" key="6">
    <source>
        <dbReference type="EMBL" id="URZ10002.1"/>
    </source>
</evidence>
<dbReference type="SUPFAM" id="SSF53613">
    <property type="entry name" value="Ribokinase-like"/>
    <property type="match status" value="1"/>
</dbReference>
<dbReference type="EMBL" id="CP096983">
    <property type="protein sequence ID" value="URZ10002.1"/>
    <property type="molecule type" value="Genomic_DNA"/>
</dbReference>
<keyword evidence="7" id="KW-1185">Reference proteome</keyword>
<evidence type="ECO:0000256" key="4">
    <source>
        <dbReference type="ARBA" id="ARBA00022777"/>
    </source>
</evidence>
<evidence type="ECO:0000256" key="1">
    <source>
        <dbReference type="ARBA" id="ARBA00010688"/>
    </source>
</evidence>
<dbReference type="KEGG" id="crw:CROST_007100"/>
<evidence type="ECO:0000313" key="7">
    <source>
        <dbReference type="Proteomes" id="UP000190951"/>
    </source>
</evidence>
<gene>
    <name evidence="6" type="primary">kdgK_1</name>
    <name evidence="6" type="ORF">CROST_007100</name>
</gene>
<evidence type="ECO:0000256" key="5">
    <source>
        <dbReference type="ARBA" id="ARBA00022840"/>
    </source>
</evidence>
<keyword evidence="4" id="KW-0418">Kinase</keyword>
<keyword evidence="3" id="KW-0547">Nucleotide-binding</keyword>
<dbReference type="STRING" id="84029.CROST_15050"/>
<dbReference type="GO" id="GO:0005524">
    <property type="term" value="F:ATP binding"/>
    <property type="evidence" value="ECO:0007669"/>
    <property type="project" value="UniProtKB-KW"/>
</dbReference>
<keyword evidence="2 6" id="KW-0808">Transferase</keyword>
<evidence type="ECO:0000256" key="2">
    <source>
        <dbReference type="ARBA" id="ARBA00022679"/>
    </source>
</evidence>
<dbReference type="InterPro" id="IPR050306">
    <property type="entry name" value="PfkB_Carbo_kinase"/>
</dbReference>
<dbReference type="InterPro" id="IPR002173">
    <property type="entry name" value="Carboh/pur_kinase_PfkB_CS"/>
</dbReference>
<proteinExistence type="inferred from homology"/>
<protein>
    <submittedName>
        <fullName evidence="6">2-dehydro-3-deoxygluconokinase</fullName>
        <ecNumber evidence="6">2.7.1.45</ecNumber>
    </submittedName>
</protein>
<dbReference type="PROSITE" id="PS00584">
    <property type="entry name" value="PFKB_KINASES_2"/>
    <property type="match status" value="1"/>
</dbReference>
<dbReference type="Pfam" id="PF00294">
    <property type="entry name" value="PfkB"/>
    <property type="match status" value="1"/>
</dbReference>
<dbReference type="InterPro" id="IPR029056">
    <property type="entry name" value="Ribokinase-like"/>
</dbReference>
<accession>A0A1S8L9M2</accession>
<name>A0A1S8L9M2_9CLOT</name>
<dbReference type="RefSeq" id="WP_077833140.1">
    <property type="nucleotide sequence ID" value="NZ_CP096983.1"/>
</dbReference>
<reference evidence="6 7" key="1">
    <citation type="submission" date="2022-04" db="EMBL/GenBank/DDBJ databases">
        <title>Genome sequence of C. roseum typestrain.</title>
        <authorList>
            <person name="Poehlein A."/>
            <person name="Schoch T."/>
            <person name="Duerre P."/>
            <person name="Daniel R."/>
        </authorList>
    </citation>
    <scope>NUCLEOTIDE SEQUENCE [LARGE SCALE GENOMIC DNA]</scope>
    <source>
        <strain evidence="6 7">DSM 7320</strain>
    </source>
</reference>
<dbReference type="AlphaFoldDB" id="A0A1S8L9M2"/>
<dbReference type="PANTHER" id="PTHR43085">
    <property type="entry name" value="HEXOKINASE FAMILY MEMBER"/>
    <property type="match status" value="1"/>
</dbReference>
<dbReference type="InterPro" id="IPR011611">
    <property type="entry name" value="PfkB_dom"/>
</dbReference>
<dbReference type="CDD" id="cd01166">
    <property type="entry name" value="KdgK"/>
    <property type="match status" value="1"/>
</dbReference>
<comment type="similarity">
    <text evidence="1">Belongs to the carbohydrate kinase PfkB family.</text>
</comment>
<dbReference type="Proteomes" id="UP000190951">
    <property type="component" value="Chromosome"/>
</dbReference>
<evidence type="ECO:0000256" key="3">
    <source>
        <dbReference type="ARBA" id="ARBA00022741"/>
    </source>
</evidence>